<accession>V4AM81</accession>
<dbReference type="EMBL" id="KB199650">
    <property type="protein sequence ID" value="ESP05304.1"/>
    <property type="molecule type" value="Genomic_DNA"/>
</dbReference>
<reference evidence="2 3" key="1">
    <citation type="journal article" date="2013" name="Nature">
        <title>Insights into bilaterian evolution from three spiralian genomes.</title>
        <authorList>
            <person name="Simakov O."/>
            <person name="Marletaz F."/>
            <person name="Cho S.J."/>
            <person name="Edsinger-Gonzales E."/>
            <person name="Havlak P."/>
            <person name="Hellsten U."/>
            <person name="Kuo D.H."/>
            <person name="Larsson T."/>
            <person name="Lv J."/>
            <person name="Arendt D."/>
            <person name="Savage R."/>
            <person name="Osoegawa K."/>
            <person name="de Jong P."/>
            <person name="Grimwood J."/>
            <person name="Chapman J.A."/>
            <person name="Shapiro H."/>
            <person name="Aerts A."/>
            <person name="Otillar R.P."/>
            <person name="Terry A.Y."/>
            <person name="Boore J.L."/>
            <person name="Grigoriev I.V."/>
            <person name="Lindberg D.R."/>
            <person name="Seaver E.C."/>
            <person name="Weisblat D.A."/>
            <person name="Putnam N.H."/>
            <person name="Rokhsar D.S."/>
        </authorList>
    </citation>
    <scope>NUCLEOTIDE SEQUENCE [LARGE SCALE GENOMIC DNA]</scope>
</reference>
<keyword evidence="3" id="KW-1185">Reference proteome</keyword>
<dbReference type="RefSeq" id="XP_009043849.1">
    <property type="nucleotide sequence ID" value="XM_009045601.1"/>
</dbReference>
<feature type="region of interest" description="Disordered" evidence="1">
    <location>
        <begin position="1"/>
        <end position="82"/>
    </location>
</feature>
<dbReference type="GeneID" id="20247479"/>
<name>V4AM81_LOTGI</name>
<gene>
    <name evidence="2" type="ORF">LOTGIDRAFT_227933</name>
</gene>
<feature type="compositionally biased region" description="Basic and acidic residues" evidence="1">
    <location>
        <begin position="1"/>
        <end position="13"/>
    </location>
</feature>
<organism evidence="2 3">
    <name type="scientific">Lottia gigantea</name>
    <name type="common">Giant owl limpet</name>
    <dbReference type="NCBI Taxonomy" id="225164"/>
    <lineage>
        <taxon>Eukaryota</taxon>
        <taxon>Metazoa</taxon>
        <taxon>Spiralia</taxon>
        <taxon>Lophotrochozoa</taxon>
        <taxon>Mollusca</taxon>
        <taxon>Gastropoda</taxon>
        <taxon>Patellogastropoda</taxon>
        <taxon>Lottioidea</taxon>
        <taxon>Lottiidae</taxon>
        <taxon>Lottia</taxon>
    </lineage>
</organism>
<dbReference type="KEGG" id="lgi:LOTGIDRAFT_227933"/>
<evidence type="ECO:0000313" key="2">
    <source>
        <dbReference type="EMBL" id="ESP05304.1"/>
    </source>
</evidence>
<dbReference type="OrthoDB" id="10662605at2759"/>
<evidence type="ECO:0000256" key="1">
    <source>
        <dbReference type="SAM" id="MobiDB-lite"/>
    </source>
</evidence>
<dbReference type="Proteomes" id="UP000030746">
    <property type="component" value="Unassembled WGS sequence"/>
</dbReference>
<proteinExistence type="predicted"/>
<sequence>MEEFYERLKKSFEPKPPPAKKRPKGQKIRKTQLTPYQQWSRSLKQGNSSTSFHTEINQRDQSVSSTTPTITKPPPLPRQPFQDVKNITSTQIRAISETQAKRISKKRSKPMDNMHFIRVGCKENPLNVDGMVPMLAIPLGPVSNLPHINPIYQIQKQPIQIQIPLPTQHLLQDVHFDFDFSSEPFQLPNCFQTNDLESEDQSILELFPTIEEWDYETLDELIEEAEAETEIPDFDGIEPILDNLPEALNTSLANALNLSIREDLEPFEEPVEDIEVLISQIPSPPPKSAILQDVSLLERTTCKPDVSLHRNKSRNLIFTSNVQIVNSSHEQFKNNTFSDIVLECNGKIYAESSNVHKSFTQMLLDKSPVSEDQFSITRDIQCEIDELDNPLIDPDLAYTLSESNMVADFGHHSFFDGSRNSENNDENEKILAKQFIEVFESVEKLVIDNKQNRRLAETLRMEKERVCEIIYDGDEPWLAQDDLINETKEVNLRSDLVYRMYEEENIDKEELMEENKNINCLNQEEDSLYTTFYNV</sequence>
<protein>
    <submittedName>
        <fullName evidence="2">Uncharacterized protein</fullName>
    </submittedName>
</protein>
<dbReference type="HOGENOM" id="CLU_509321_0_0_1"/>
<dbReference type="AlphaFoldDB" id="V4AM81"/>
<feature type="compositionally biased region" description="Polar residues" evidence="1">
    <location>
        <begin position="31"/>
        <end position="65"/>
    </location>
</feature>
<feature type="compositionally biased region" description="Basic residues" evidence="1">
    <location>
        <begin position="18"/>
        <end position="30"/>
    </location>
</feature>
<evidence type="ECO:0000313" key="3">
    <source>
        <dbReference type="Proteomes" id="UP000030746"/>
    </source>
</evidence>
<dbReference type="CTD" id="20247479"/>